<protein>
    <submittedName>
        <fullName evidence="7">Geranylgeranyl pyrophosphate synthase</fullName>
    </submittedName>
</protein>
<evidence type="ECO:0000256" key="1">
    <source>
        <dbReference type="ARBA" id="ARBA00001946"/>
    </source>
</evidence>
<sequence length="356" mass="37669">MSLEWWTVTDPSSTDGSLRLPAGFELIAQDPHLGPLMLRSLERVEQRLAEAVQATDQLANITARHLLDAGGKRVRPLLTLLAAEVAGHVTDEVIEAAVVVELTHLASLYHDDVMDSAPMRRGVETAHTVWGNTVAILTGDMIFARASAMVSALGQEPLMIQATTFERLVIGQLQETTGPADGEDPVDHYLRVLSGKTGSLIAASGQYGALLGGAPRDVVDLMVVYGEKVGLAFQLADDIIDLTGHPDVSGKTRGTDLREGVDTLPVLLLRRDAAGTDPAAAASAQEVLRLIDGDLTDDDALATAVAAVSAQPAAAEAWQIANRWADEAIAALEPLQDSVAKAALIDFAHAVVHRRG</sequence>
<dbReference type="CDD" id="cd00685">
    <property type="entry name" value="Trans_IPPS_HT"/>
    <property type="match status" value="1"/>
</dbReference>
<dbReference type="EMBL" id="BJNW01000001">
    <property type="protein sequence ID" value="GEC98069.1"/>
    <property type="molecule type" value="Genomic_DNA"/>
</dbReference>
<dbReference type="GO" id="GO:0046872">
    <property type="term" value="F:metal ion binding"/>
    <property type="evidence" value="ECO:0007669"/>
    <property type="project" value="UniProtKB-KW"/>
</dbReference>
<dbReference type="SFLD" id="SFLDS00005">
    <property type="entry name" value="Isoprenoid_Synthase_Type_I"/>
    <property type="match status" value="1"/>
</dbReference>
<evidence type="ECO:0000256" key="5">
    <source>
        <dbReference type="ARBA" id="ARBA00022842"/>
    </source>
</evidence>
<dbReference type="GO" id="GO:0004659">
    <property type="term" value="F:prenyltransferase activity"/>
    <property type="evidence" value="ECO:0007669"/>
    <property type="project" value="InterPro"/>
</dbReference>
<dbReference type="Proteomes" id="UP000315730">
    <property type="component" value="Unassembled WGS sequence"/>
</dbReference>
<dbReference type="PANTHER" id="PTHR12001:SF69">
    <property type="entry name" value="ALL TRANS-POLYPRENYL-DIPHOSPHATE SYNTHASE PDSS1"/>
    <property type="match status" value="1"/>
</dbReference>
<comment type="similarity">
    <text evidence="2 6">Belongs to the FPP/GGPP synthase family.</text>
</comment>
<keyword evidence="4" id="KW-0479">Metal-binding</keyword>
<comment type="cofactor">
    <cofactor evidence="1">
        <name>Mg(2+)</name>
        <dbReference type="ChEBI" id="CHEBI:18420"/>
    </cofactor>
</comment>
<dbReference type="Pfam" id="PF00348">
    <property type="entry name" value="polyprenyl_synt"/>
    <property type="match status" value="1"/>
</dbReference>
<dbReference type="PANTHER" id="PTHR12001">
    <property type="entry name" value="GERANYLGERANYL PYROPHOSPHATE SYNTHASE"/>
    <property type="match status" value="1"/>
</dbReference>
<proteinExistence type="inferred from homology"/>
<dbReference type="GO" id="GO:0008299">
    <property type="term" value="P:isoprenoid biosynthetic process"/>
    <property type="evidence" value="ECO:0007669"/>
    <property type="project" value="InterPro"/>
</dbReference>
<dbReference type="SUPFAM" id="SSF48576">
    <property type="entry name" value="Terpenoid synthases"/>
    <property type="match status" value="1"/>
</dbReference>
<dbReference type="InterPro" id="IPR008949">
    <property type="entry name" value="Isoprenoid_synthase_dom_sf"/>
</dbReference>
<comment type="caution">
    <text evidence="7">The sequence shown here is derived from an EMBL/GenBank/DDBJ whole genome shotgun (WGS) entry which is preliminary data.</text>
</comment>
<dbReference type="PROSITE" id="PS00444">
    <property type="entry name" value="POLYPRENYL_SYNTHASE_2"/>
    <property type="match status" value="1"/>
</dbReference>
<keyword evidence="8" id="KW-1185">Reference proteome</keyword>
<evidence type="ECO:0000313" key="7">
    <source>
        <dbReference type="EMBL" id="GEC98069.1"/>
    </source>
</evidence>
<dbReference type="InterPro" id="IPR033749">
    <property type="entry name" value="Polyprenyl_synt_CS"/>
</dbReference>
<name>A0A4Y4D2A3_KOCVA</name>
<dbReference type="STRING" id="1272.GCA_900014985_00822"/>
<dbReference type="SFLD" id="SFLDG01017">
    <property type="entry name" value="Polyprenyl_Transferase_Like"/>
    <property type="match status" value="1"/>
</dbReference>
<gene>
    <name evidence="7" type="ORF">KVA01_02240</name>
</gene>
<reference evidence="7 8" key="1">
    <citation type="submission" date="2019-06" db="EMBL/GenBank/DDBJ databases">
        <title>Whole genome shotgun sequence of Kocuria varians NBRC 15358.</title>
        <authorList>
            <person name="Hosoyama A."/>
            <person name="Uohara A."/>
            <person name="Ohji S."/>
            <person name="Ichikawa N."/>
        </authorList>
    </citation>
    <scope>NUCLEOTIDE SEQUENCE [LARGE SCALE GENOMIC DNA]</scope>
    <source>
        <strain evidence="7 8">NBRC 15358</strain>
    </source>
</reference>
<evidence type="ECO:0000256" key="4">
    <source>
        <dbReference type="ARBA" id="ARBA00022723"/>
    </source>
</evidence>
<accession>A0A4Y4D2A3</accession>
<dbReference type="AlphaFoldDB" id="A0A4Y4D2A3"/>
<evidence type="ECO:0000256" key="2">
    <source>
        <dbReference type="ARBA" id="ARBA00006706"/>
    </source>
</evidence>
<keyword evidence="5" id="KW-0460">Magnesium</keyword>
<evidence type="ECO:0000256" key="3">
    <source>
        <dbReference type="ARBA" id="ARBA00022679"/>
    </source>
</evidence>
<dbReference type="Gene3D" id="1.10.600.10">
    <property type="entry name" value="Farnesyl Diphosphate Synthase"/>
    <property type="match status" value="1"/>
</dbReference>
<organism evidence="7 8">
    <name type="scientific">Kocuria varians</name>
    <name type="common">Micrococcus varians</name>
    <dbReference type="NCBI Taxonomy" id="1272"/>
    <lineage>
        <taxon>Bacteria</taxon>
        <taxon>Bacillati</taxon>
        <taxon>Actinomycetota</taxon>
        <taxon>Actinomycetes</taxon>
        <taxon>Micrococcales</taxon>
        <taxon>Micrococcaceae</taxon>
        <taxon>Kocuria</taxon>
    </lineage>
</organism>
<evidence type="ECO:0000256" key="6">
    <source>
        <dbReference type="RuleBase" id="RU004466"/>
    </source>
</evidence>
<evidence type="ECO:0000313" key="8">
    <source>
        <dbReference type="Proteomes" id="UP000315730"/>
    </source>
</evidence>
<keyword evidence="3 6" id="KW-0808">Transferase</keyword>
<dbReference type="InterPro" id="IPR000092">
    <property type="entry name" value="Polyprenyl_synt"/>
</dbReference>